<name>A0ABQ4XGT7_9ASTR</name>
<accession>A0ABQ4XGT7</accession>
<organism evidence="2 3">
    <name type="scientific">Tanacetum coccineum</name>
    <dbReference type="NCBI Taxonomy" id="301880"/>
    <lineage>
        <taxon>Eukaryota</taxon>
        <taxon>Viridiplantae</taxon>
        <taxon>Streptophyta</taxon>
        <taxon>Embryophyta</taxon>
        <taxon>Tracheophyta</taxon>
        <taxon>Spermatophyta</taxon>
        <taxon>Magnoliopsida</taxon>
        <taxon>eudicotyledons</taxon>
        <taxon>Gunneridae</taxon>
        <taxon>Pentapetalae</taxon>
        <taxon>asterids</taxon>
        <taxon>campanulids</taxon>
        <taxon>Asterales</taxon>
        <taxon>Asteraceae</taxon>
        <taxon>Asteroideae</taxon>
        <taxon>Anthemideae</taxon>
        <taxon>Anthemidinae</taxon>
        <taxon>Tanacetum</taxon>
    </lineage>
</organism>
<reference evidence="2" key="2">
    <citation type="submission" date="2022-01" db="EMBL/GenBank/DDBJ databases">
        <authorList>
            <person name="Yamashiro T."/>
            <person name="Shiraishi A."/>
            <person name="Satake H."/>
            <person name="Nakayama K."/>
        </authorList>
    </citation>
    <scope>NUCLEOTIDE SEQUENCE</scope>
</reference>
<evidence type="ECO:0000313" key="3">
    <source>
        <dbReference type="Proteomes" id="UP001151760"/>
    </source>
</evidence>
<sequence length="176" mass="20741">MQIKERLKTVRDCQKRYADKWHKPFEFNVGDCVLLKVSPWKGVVRFRRKGKLAPQYVGPFEILERVRPVAYRLRLPHELSSIHDMFNVSNLKKCLADVILQVPLEEIEIDDKLHFIEEPVEIVDKEVKKLKRKRIPIVKVCWNSQHGAEFTWEREDQFKAKYSHLFATTSSAPIAS</sequence>
<keyword evidence="3" id="KW-1185">Reference proteome</keyword>
<feature type="domain" description="Tf2-1-like SH3-like" evidence="1">
    <location>
        <begin position="30"/>
        <end position="94"/>
    </location>
</feature>
<protein>
    <recommendedName>
        <fullName evidence="1">Tf2-1-like SH3-like domain-containing protein</fullName>
    </recommendedName>
</protein>
<dbReference type="InterPro" id="IPR056924">
    <property type="entry name" value="SH3_Tf2-1"/>
</dbReference>
<dbReference type="EMBL" id="BQNB010009492">
    <property type="protein sequence ID" value="GJS64282.1"/>
    <property type="molecule type" value="Genomic_DNA"/>
</dbReference>
<gene>
    <name evidence="2" type="ORF">Tco_0678846</name>
</gene>
<reference evidence="2" key="1">
    <citation type="journal article" date="2022" name="Int. J. Mol. Sci.">
        <title>Draft Genome of Tanacetum Coccineum: Genomic Comparison of Closely Related Tanacetum-Family Plants.</title>
        <authorList>
            <person name="Yamashiro T."/>
            <person name="Shiraishi A."/>
            <person name="Nakayama K."/>
            <person name="Satake H."/>
        </authorList>
    </citation>
    <scope>NUCLEOTIDE SEQUENCE</scope>
</reference>
<dbReference type="Proteomes" id="UP001151760">
    <property type="component" value="Unassembled WGS sequence"/>
</dbReference>
<dbReference type="PANTHER" id="PTHR46148">
    <property type="entry name" value="CHROMO DOMAIN-CONTAINING PROTEIN"/>
    <property type="match status" value="1"/>
</dbReference>
<evidence type="ECO:0000259" key="1">
    <source>
        <dbReference type="Pfam" id="PF24626"/>
    </source>
</evidence>
<comment type="caution">
    <text evidence="2">The sequence shown here is derived from an EMBL/GenBank/DDBJ whole genome shotgun (WGS) entry which is preliminary data.</text>
</comment>
<dbReference type="Pfam" id="PF24626">
    <property type="entry name" value="SH3_Tf2-1"/>
    <property type="match status" value="1"/>
</dbReference>
<dbReference type="PANTHER" id="PTHR46148:SF59">
    <property type="entry name" value="NUCLEOTIDYLTRANSFERASE, RIBONUCLEASE H"/>
    <property type="match status" value="1"/>
</dbReference>
<proteinExistence type="predicted"/>
<evidence type="ECO:0000313" key="2">
    <source>
        <dbReference type="EMBL" id="GJS64282.1"/>
    </source>
</evidence>